<name>A0A1C5JCY8_9ACTN</name>
<dbReference type="SUPFAM" id="SSF51679">
    <property type="entry name" value="Bacterial luciferase-like"/>
    <property type="match status" value="1"/>
</dbReference>
<gene>
    <name evidence="2" type="ORF">GA0070213_11051</name>
</gene>
<organism evidence="2 3">
    <name type="scientific">Micromonospora humi</name>
    <dbReference type="NCBI Taxonomy" id="745366"/>
    <lineage>
        <taxon>Bacteria</taxon>
        <taxon>Bacillati</taxon>
        <taxon>Actinomycetota</taxon>
        <taxon>Actinomycetes</taxon>
        <taxon>Micromonosporales</taxon>
        <taxon>Micromonosporaceae</taxon>
        <taxon>Micromonospora</taxon>
    </lineage>
</organism>
<proteinExistence type="predicted"/>
<keyword evidence="3" id="KW-1185">Reference proteome</keyword>
<evidence type="ECO:0000313" key="3">
    <source>
        <dbReference type="Proteomes" id="UP000199360"/>
    </source>
</evidence>
<dbReference type="Pfam" id="PF00296">
    <property type="entry name" value="Bac_luciferase"/>
    <property type="match status" value="2"/>
</dbReference>
<dbReference type="InterPro" id="IPR011251">
    <property type="entry name" value="Luciferase-like_dom"/>
</dbReference>
<evidence type="ECO:0000313" key="2">
    <source>
        <dbReference type="EMBL" id="SCG68069.1"/>
    </source>
</evidence>
<dbReference type="RefSeq" id="WP_091066316.1">
    <property type="nucleotide sequence ID" value="NZ_FMDM01000010.1"/>
</dbReference>
<sequence>MIVLNVARPAGEADPVELADAALAAGLDGVALADSPRLFPDCLVETERVLAATAVRVAGPCVLSLGLRHPATVAGAVRTLDAHHPGRVLAVVGRGESSVRNEGLTPPSLRTYEAALDTLRELAPASALLLGAASGPRTVAATAARLGGVLVDAGADPAIVGKAVALARSARADVRVWMFVRAVVTDDEAGADDAAAPVLGSCAARLAQAPDWFDVPAALRPAVTAVAEAHDYRRHGTAGARAGGDVPAEADRFVRERFVVTGDPRAVADRFAAFAAAGVDGVVLAGALDGVRERLDDLGRAVRDGMTGDGR</sequence>
<dbReference type="AlphaFoldDB" id="A0A1C5JCY8"/>
<dbReference type="InterPro" id="IPR036661">
    <property type="entry name" value="Luciferase-like_sf"/>
</dbReference>
<dbReference type="GO" id="GO:0016705">
    <property type="term" value="F:oxidoreductase activity, acting on paired donors, with incorporation or reduction of molecular oxygen"/>
    <property type="evidence" value="ECO:0007669"/>
    <property type="project" value="InterPro"/>
</dbReference>
<accession>A0A1C5JCY8</accession>
<reference evidence="3" key="1">
    <citation type="submission" date="2016-06" db="EMBL/GenBank/DDBJ databases">
        <authorList>
            <person name="Varghese N."/>
            <person name="Submissions Spin"/>
        </authorList>
    </citation>
    <scope>NUCLEOTIDE SEQUENCE [LARGE SCALE GENOMIC DNA]</scope>
    <source>
        <strain evidence="3">DSM 45647</strain>
    </source>
</reference>
<dbReference type="STRING" id="745366.GA0070213_11051"/>
<feature type="domain" description="Luciferase-like" evidence="1">
    <location>
        <begin position="132"/>
        <end position="280"/>
    </location>
</feature>
<dbReference type="OrthoDB" id="3350036at2"/>
<evidence type="ECO:0000259" key="1">
    <source>
        <dbReference type="Pfam" id="PF00296"/>
    </source>
</evidence>
<dbReference type="Proteomes" id="UP000199360">
    <property type="component" value="Unassembled WGS sequence"/>
</dbReference>
<feature type="domain" description="Luciferase-like" evidence="1">
    <location>
        <begin position="15"/>
        <end position="121"/>
    </location>
</feature>
<protein>
    <submittedName>
        <fullName evidence="2">Methylenetetrahydromethanopterin reductase</fullName>
    </submittedName>
</protein>
<dbReference type="Gene3D" id="3.20.20.30">
    <property type="entry name" value="Luciferase-like domain"/>
    <property type="match status" value="2"/>
</dbReference>
<dbReference type="EMBL" id="FMDM01000010">
    <property type="protein sequence ID" value="SCG68069.1"/>
    <property type="molecule type" value="Genomic_DNA"/>
</dbReference>